<protein>
    <submittedName>
        <fullName evidence="1">Putative secreted protein</fullName>
    </submittedName>
</protein>
<reference evidence="1" key="1">
    <citation type="submission" date="2018-01" db="EMBL/GenBank/DDBJ databases">
        <title>An insight into the sialome of Amazonian anophelines.</title>
        <authorList>
            <person name="Ribeiro J.M."/>
            <person name="Scarpassa V."/>
            <person name="Calvo E."/>
        </authorList>
    </citation>
    <scope>NUCLEOTIDE SEQUENCE</scope>
    <source>
        <tissue evidence="1">Salivary glands</tissue>
    </source>
</reference>
<proteinExistence type="predicted"/>
<dbReference type="EMBL" id="GGFK01013783">
    <property type="protein sequence ID" value="MBW47104.1"/>
    <property type="molecule type" value="Transcribed_RNA"/>
</dbReference>
<organism evidence="1">
    <name type="scientific">Anopheles triannulatus</name>
    <dbReference type="NCBI Taxonomy" id="58253"/>
    <lineage>
        <taxon>Eukaryota</taxon>
        <taxon>Metazoa</taxon>
        <taxon>Ecdysozoa</taxon>
        <taxon>Arthropoda</taxon>
        <taxon>Hexapoda</taxon>
        <taxon>Insecta</taxon>
        <taxon>Pterygota</taxon>
        <taxon>Neoptera</taxon>
        <taxon>Endopterygota</taxon>
        <taxon>Diptera</taxon>
        <taxon>Nematocera</taxon>
        <taxon>Culicoidea</taxon>
        <taxon>Culicidae</taxon>
        <taxon>Anophelinae</taxon>
        <taxon>Anopheles</taxon>
    </lineage>
</organism>
<evidence type="ECO:0000313" key="1">
    <source>
        <dbReference type="EMBL" id="MBW47104.1"/>
    </source>
</evidence>
<name>A0A2M4B217_9DIPT</name>
<dbReference type="AlphaFoldDB" id="A0A2M4B217"/>
<accession>A0A2M4B217</accession>
<sequence length="84" mass="9475">MPPTLFTFSWHVQHVQTSVPLAVSTYICYCFNLPPNFHSTPTVDGHKISFPSEPAQKFARTGLLFDFLDNVGCCCCRYPRTTTS</sequence>